<dbReference type="PANTHER" id="PTHR46353:SF22">
    <property type="entry name" value="ZINC FINGER PROTEIN 6-LIKE"/>
    <property type="match status" value="1"/>
</dbReference>
<sequence>MEDDAYEPEVQEFAPSPSVKGLFGFSIKGVPMTHQFDAGVKRFECQHCHRKFANSQALGGHQNAHKKGRPRAKRAYVTLDHQRLGVVVEQHWARPRPAVSTPGAGGARFLPPAAENFVGAPHVISGLPLRSPAGGFPAALSRQVALGGRGEVGPSKPVGLTDVNEGLDELYAPFVLDYVSRSYFQSGKKIKYYFENQIREDLPALNIRIHR</sequence>
<feature type="domain" description="C2H2-type" evidence="2">
    <location>
        <begin position="43"/>
        <end position="70"/>
    </location>
</feature>
<comment type="caution">
    <text evidence="3">The sequence shown here is derived from an EMBL/GenBank/DDBJ whole genome shotgun (WGS) entry which is preliminary data.</text>
</comment>
<keyword evidence="1" id="KW-0479">Metal-binding</keyword>
<gene>
    <name evidence="3" type="ORF">Scaly_1037500</name>
</gene>
<dbReference type="GO" id="GO:0009736">
    <property type="term" value="P:cytokinin-activated signaling pathway"/>
    <property type="evidence" value="ECO:0007669"/>
    <property type="project" value="TreeGrafter"/>
</dbReference>
<dbReference type="GO" id="GO:0008270">
    <property type="term" value="F:zinc ion binding"/>
    <property type="evidence" value="ECO:0007669"/>
    <property type="project" value="UniProtKB-KW"/>
</dbReference>
<keyword evidence="1" id="KW-0863">Zinc-finger</keyword>
<dbReference type="InterPro" id="IPR036236">
    <property type="entry name" value="Znf_C2H2_sf"/>
</dbReference>
<dbReference type="GO" id="GO:0003700">
    <property type="term" value="F:DNA-binding transcription factor activity"/>
    <property type="evidence" value="ECO:0007669"/>
    <property type="project" value="TreeGrafter"/>
</dbReference>
<dbReference type="SUPFAM" id="SSF57667">
    <property type="entry name" value="beta-beta-alpha zinc fingers"/>
    <property type="match status" value="1"/>
</dbReference>
<reference evidence="3" key="1">
    <citation type="submission" date="2020-06" db="EMBL/GenBank/DDBJ databases">
        <authorList>
            <person name="Li T."/>
            <person name="Hu X."/>
            <person name="Zhang T."/>
            <person name="Song X."/>
            <person name="Zhang H."/>
            <person name="Dai N."/>
            <person name="Sheng W."/>
            <person name="Hou X."/>
            <person name="Wei L."/>
        </authorList>
    </citation>
    <scope>NUCLEOTIDE SEQUENCE</scope>
    <source>
        <strain evidence="3">KEN8</strain>
        <tissue evidence="3">Leaf</tissue>
    </source>
</reference>
<dbReference type="EMBL" id="JACGWM010000006">
    <property type="protein sequence ID" value="KAL0368186.1"/>
    <property type="molecule type" value="Genomic_DNA"/>
</dbReference>
<dbReference type="GO" id="GO:0009740">
    <property type="term" value="P:gibberellic acid mediated signaling pathway"/>
    <property type="evidence" value="ECO:0007669"/>
    <property type="project" value="TreeGrafter"/>
</dbReference>
<dbReference type="GO" id="GO:0000976">
    <property type="term" value="F:transcription cis-regulatory region binding"/>
    <property type="evidence" value="ECO:0007669"/>
    <property type="project" value="TreeGrafter"/>
</dbReference>
<dbReference type="InterPro" id="IPR044299">
    <property type="entry name" value="GIS3/ZFP5/ZFP6"/>
</dbReference>
<evidence type="ECO:0000256" key="1">
    <source>
        <dbReference type="PROSITE-ProRule" id="PRU00042"/>
    </source>
</evidence>
<dbReference type="AlphaFoldDB" id="A0AAW2QKR0"/>
<dbReference type="PANTHER" id="PTHR46353">
    <property type="entry name" value="ZINC FINGER PROTEIN 5"/>
    <property type="match status" value="1"/>
</dbReference>
<evidence type="ECO:0000313" key="3">
    <source>
        <dbReference type="EMBL" id="KAL0368186.1"/>
    </source>
</evidence>
<dbReference type="GO" id="GO:0010090">
    <property type="term" value="P:trichome morphogenesis"/>
    <property type="evidence" value="ECO:0007669"/>
    <property type="project" value="InterPro"/>
</dbReference>
<dbReference type="InterPro" id="IPR013087">
    <property type="entry name" value="Znf_C2H2_type"/>
</dbReference>
<evidence type="ECO:0000259" key="2">
    <source>
        <dbReference type="PROSITE" id="PS50157"/>
    </source>
</evidence>
<accession>A0AAW2QKR0</accession>
<dbReference type="Gene3D" id="3.30.160.60">
    <property type="entry name" value="Classic Zinc Finger"/>
    <property type="match status" value="1"/>
</dbReference>
<proteinExistence type="predicted"/>
<keyword evidence="1" id="KW-0862">Zinc</keyword>
<organism evidence="3">
    <name type="scientific">Sesamum calycinum</name>
    <dbReference type="NCBI Taxonomy" id="2727403"/>
    <lineage>
        <taxon>Eukaryota</taxon>
        <taxon>Viridiplantae</taxon>
        <taxon>Streptophyta</taxon>
        <taxon>Embryophyta</taxon>
        <taxon>Tracheophyta</taxon>
        <taxon>Spermatophyta</taxon>
        <taxon>Magnoliopsida</taxon>
        <taxon>eudicotyledons</taxon>
        <taxon>Gunneridae</taxon>
        <taxon>Pentapetalae</taxon>
        <taxon>asterids</taxon>
        <taxon>lamiids</taxon>
        <taxon>Lamiales</taxon>
        <taxon>Pedaliaceae</taxon>
        <taxon>Sesamum</taxon>
    </lineage>
</organism>
<dbReference type="PROSITE" id="PS00028">
    <property type="entry name" value="ZINC_FINGER_C2H2_1"/>
    <property type="match status" value="1"/>
</dbReference>
<dbReference type="PROSITE" id="PS50157">
    <property type="entry name" value="ZINC_FINGER_C2H2_2"/>
    <property type="match status" value="1"/>
</dbReference>
<dbReference type="GO" id="GO:0005634">
    <property type="term" value="C:nucleus"/>
    <property type="evidence" value="ECO:0007669"/>
    <property type="project" value="TreeGrafter"/>
</dbReference>
<protein>
    <submittedName>
        <fullName evidence="3">Zinc finger protein GIS3</fullName>
    </submittedName>
</protein>
<name>A0AAW2QKR0_9LAMI</name>
<reference evidence="3" key="2">
    <citation type="journal article" date="2024" name="Plant">
        <title>Genomic evolution and insights into agronomic trait innovations of Sesamum species.</title>
        <authorList>
            <person name="Miao H."/>
            <person name="Wang L."/>
            <person name="Qu L."/>
            <person name="Liu H."/>
            <person name="Sun Y."/>
            <person name="Le M."/>
            <person name="Wang Q."/>
            <person name="Wei S."/>
            <person name="Zheng Y."/>
            <person name="Lin W."/>
            <person name="Duan Y."/>
            <person name="Cao H."/>
            <person name="Xiong S."/>
            <person name="Wang X."/>
            <person name="Wei L."/>
            <person name="Li C."/>
            <person name="Ma Q."/>
            <person name="Ju M."/>
            <person name="Zhao R."/>
            <person name="Li G."/>
            <person name="Mu C."/>
            <person name="Tian Q."/>
            <person name="Mei H."/>
            <person name="Zhang T."/>
            <person name="Gao T."/>
            <person name="Zhang H."/>
        </authorList>
    </citation>
    <scope>NUCLEOTIDE SEQUENCE</scope>
    <source>
        <strain evidence="3">KEN8</strain>
    </source>
</reference>